<dbReference type="PANTHER" id="PTHR31632:SF2">
    <property type="entry name" value="PLASMA MEMBRANE IRON PERMEASE"/>
    <property type="match status" value="1"/>
</dbReference>
<evidence type="ECO:0000313" key="7">
    <source>
        <dbReference type="EMBL" id="PSJ54264.1"/>
    </source>
</evidence>
<proteinExistence type="inferred from homology"/>
<comment type="subcellular location">
    <subcellularLocation>
        <location evidence="1">Membrane</location>
        <topology evidence="1">Multi-pass membrane protein</topology>
    </subcellularLocation>
</comment>
<keyword evidence="4 6" id="KW-1133">Transmembrane helix</keyword>
<evidence type="ECO:0000256" key="6">
    <source>
        <dbReference type="SAM" id="Phobius"/>
    </source>
</evidence>
<dbReference type="EMBL" id="PXYL01000027">
    <property type="protein sequence ID" value="PSJ54264.1"/>
    <property type="molecule type" value="Genomic_DNA"/>
</dbReference>
<dbReference type="GO" id="GO:0033573">
    <property type="term" value="C:high-affinity iron permease complex"/>
    <property type="evidence" value="ECO:0007669"/>
    <property type="project" value="InterPro"/>
</dbReference>
<feature type="transmembrane region" description="Helical" evidence="6">
    <location>
        <begin position="78"/>
        <end position="97"/>
    </location>
</feature>
<feature type="transmembrane region" description="Helical" evidence="6">
    <location>
        <begin position="6"/>
        <end position="31"/>
    </location>
</feature>
<evidence type="ECO:0000256" key="5">
    <source>
        <dbReference type="ARBA" id="ARBA00023136"/>
    </source>
</evidence>
<sequence length="278" mass="30581">MSTQDFNILFVIWRECIEALLVIGILNAWLAHRPPAERRVGRMWLWSGVGVGLIGAVALAATLLFIGDTLSDEAQEYFQTAIVLIAAGLIVQMVFWMRRHGRTLKSELHASLDHAANRSNWVSVFVLAAIAVLREGSEAAVFLYGTMASVSGSNFAAAIAAGLGLVAAFATYWLLQVGSRVLSWRTFFRVTEVMLLFLAASLLMSGVGHLISLDVLPTLSPRLWDTSWLLPDNGMLGGLVSGLTGYRAQPVLMELLVYAAYWTFVLWILYRPRALRPA</sequence>
<dbReference type="OrthoDB" id="7260758at2"/>
<organism evidence="7 8">
    <name type="scientific">Pseudaminobacter soli</name>
    <name type="common">ex Li et al. 2025</name>
    <dbReference type="NCBI Taxonomy" id="1295366"/>
    <lineage>
        <taxon>Bacteria</taxon>
        <taxon>Pseudomonadati</taxon>
        <taxon>Pseudomonadota</taxon>
        <taxon>Alphaproteobacteria</taxon>
        <taxon>Hyphomicrobiales</taxon>
        <taxon>Phyllobacteriaceae</taxon>
        <taxon>Pseudaminobacter</taxon>
    </lineage>
</organism>
<feature type="transmembrane region" description="Helical" evidence="6">
    <location>
        <begin position="187"/>
        <end position="211"/>
    </location>
</feature>
<keyword evidence="8" id="KW-1185">Reference proteome</keyword>
<feature type="transmembrane region" description="Helical" evidence="6">
    <location>
        <begin position="43"/>
        <end position="66"/>
    </location>
</feature>
<feature type="transmembrane region" description="Helical" evidence="6">
    <location>
        <begin position="118"/>
        <end position="134"/>
    </location>
</feature>
<name>A0A2P7RVL3_9HYPH</name>
<dbReference type="GO" id="GO:0015093">
    <property type="term" value="F:ferrous iron transmembrane transporter activity"/>
    <property type="evidence" value="ECO:0007669"/>
    <property type="project" value="TreeGrafter"/>
</dbReference>
<feature type="transmembrane region" description="Helical" evidence="6">
    <location>
        <begin position="251"/>
        <end position="270"/>
    </location>
</feature>
<accession>A0A2P7RVL3</accession>
<dbReference type="Pfam" id="PF03239">
    <property type="entry name" value="FTR1"/>
    <property type="match status" value="1"/>
</dbReference>
<keyword evidence="3 6" id="KW-0812">Transmembrane</keyword>
<evidence type="ECO:0000256" key="3">
    <source>
        <dbReference type="ARBA" id="ARBA00022692"/>
    </source>
</evidence>
<evidence type="ECO:0000256" key="2">
    <source>
        <dbReference type="ARBA" id="ARBA00008333"/>
    </source>
</evidence>
<evidence type="ECO:0000256" key="4">
    <source>
        <dbReference type="ARBA" id="ARBA00022989"/>
    </source>
</evidence>
<dbReference type="RefSeq" id="WP_106727216.1">
    <property type="nucleotide sequence ID" value="NZ_PXYL01000027.1"/>
</dbReference>
<dbReference type="InterPro" id="IPR004923">
    <property type="entry name" value="FTR1/Fip1/EfeU"/>
</dbReference>
<dbReference type="Proteomes" id="UP000240653">
    <property type="component" value="Unassembled WGS sequence"/>
</dbReference>
<protein>
    <submittedName>
        <fullName evidence="7">FTR1 family iron permease</fullName>
    </submittedName>
</protein>
<reference evidence="7 8" key="1">
    <citation type="submission" date="2018-03" db="EMBL/GenBank/DDBJ databases">
        <title>The draft genome of Mesorhizobium soli JCM 19897.</title>
        <authorList>
            <person name="Li L."/>
            <person name="Liu L."/>
            <person name="Liang L."/>
            <person name="Wang T."/>
            <person name="Zhang X."/>
        </authorList>
    </citation>
    <scope>NUCLEOTIDE SEQUENCE [LARGE SCALE GENOMIC DNA]</scope>
    <source>
        <strain evidence="7 8">JCM 19897</strain>
    </source>
</reference>
<keyword evidence="5 6" id="KW-0472">Membrane</keyword>
<comment type="similarity">
    <text evidence="2">Belongs to the oxidase-dependent Fe transporter (OFeT) (TC 9.A.10.1) family.</text>
</comment>
<comment type="caution">
    <text evidence="7">The sequence shown here is derived from an EMBL/GenBank/DDBJ whole genome shotgun (WGS) entry which is preliminary data.</text>
</comment>
<evidence type="ECO:0000256" key="1">
    <source>
        <dbReference type="ARBA" id="ARBA00004141"/>
    </source>
</evidence>
<evidence type="ECO:0000313" key="8">
    <source>
        <dbReference type="Proteomes" id="UP000240653"/>
    </source>
</evidence>
<feature type="transmembrane region" description="Helical" evidence="6">
    <location>
        <begin position="154"/>
        <end position="175"/>
    </location>
</feature>
<dbReference type="AlphaFoldDB" id="A0A2P7RVL3"/>
<gene>
    <name evidence="7" type="ORF">C7I85_27650</name>
</gene>
<dbReference type="PANTHER" id="PTHR31632">
    <property type="entry name" value="IRON TRANSPORTER FTH1"/>
    <property type="match status" value="1"/>
</dbReference>